<dbReference type="RefSeq" id="WP_073596435.1">
    <property type="nucleotide sequence ID" value="NZ_MRCE01000039.1"/>
</dbReference>
<comment type="caution">
    <text evidence="2">The sequence shown here is derived from an EMBL/GenBank/DDBJ whole genome shotgun (WGS) entry which is preliminary data.</text>
</comment>
<protein>
    <submittedName>
        <fullName evidence="2">4-diphosphocytidyl-2C-methyl-D-erythritol synthase</fullName>
    </submittedName>
</protein>
<dbReference type="PANTHER" id="PTHR43777:SF1">
    <property type="entry name" value="MOLYBDENUM COFACTOR CYTIDYLYLTRANSFERASE"/>
    <property type="match status" value="1"/>
</dbReference>
<name>A0A1U7I7X0_9CYAN</name>
<dbReference type="CDD" id="cd04182">
    <property type="entry name" value="GT_2_like_f"/>
    <property type="match status" value="1"/>
</dbReference>
<dbReference type="AlphaFoldDB" id="A0A1U7I7X0"/>
<accession>A0A1U7I7X0</accession>
<reference evidence="2 3" key="1">
    <citation type="submission" date="2016-11" db="EMBL/GenBank/DDBJ databases">
        <title>Draft Genome Sequences of Nine Cyanobacterial Strains from Diverse Habitats.</title>
        <authorList>
            <person name="Zhu T."/>
            <person name="Hou S."/>
            <person name="Lu X."/>
            <person name="Hess W.R."/>
        </authorList>
    </citation>
    <scope>NUCLEOTIDE SEQUENCE [LARGE SCALE GENOMIC DNA]</scope>
    <source>
        <strain evidence="2 3">IAM M-71</strain>
    </source>
</reference>
<dbReference type="STRING" id="454136.NIES2119_26220"/>
<evidence type="ECO:0000313" key="3">
    <source>
        <dbReference type="Proteomes" id="UP000185860"/>
    </source>
</evidence>
<dbReference type="Proteomes" id="UP000185860">
    <property type="component" value="Unassembled WGS sequence"/>
</dbReference>
<dbReference type="SUPFAM" id="SSF53448">
    <property type="entry name" value="Nucleotide-diphospho-sugar transferases"/>
    <property type="match status" value="1"/>
</dbReference>
<dbReference type="GO" id="GO:0016779">
    <property type="term" value="F:nucleotidyltransferase activity"/>
    <property type="evidence" value="ECO:0007669"/>
    <property type="project" value="UniProtKB-ARBA"/>
</dbReference>
<dbReference type="Gene3D" id="3.90.550.10">
    <property type="entry name" value="Spore Coat Polysaccharide Biosynthesis Protein SpsA, Chain A"/>
    <property type="match status" value="1"/>
</dbReference>
<evidence type="ECO:0000259" key="1">
    <source>
        <dbReference type="Pfam" id="PF12804"/>
    </source>
</evidence>
<dbReference type="EMBL" id="MRCE01000039">
    <property type="protein sequence ID" value="OKH32477.1"/>
    <property type="molecule type" value="Genomic_DNA"/>
</dbReference>
<dbReference type="InterPro" id="IPR029044">
    <property type="entry name" value="Nucleotide-diphossugar_trans"/>
</dbReference>
<dbReference type="InterPro" id="IPR025877">
    <property type="entry name" value="MobA-like_NTP_Trfase"/>
</dbReference>
<dbReference type="OrthoDB" id="285216at2"/>
<proteinExistence type="predicted"/>
<evidence type="ECO:0000313" key="2">
    <source>
        <dbReference type="EMBL" id="OKH32477.1"/>
    </source>
</evidence>
<dbReference type="PANTHER" id="PTHR43777">
    <property type="entry name" value="MOLYBDENUM COFACTOR CYTIDYLYLTRANSFERASE"/>
    <property type="match status" value="1"/>
</dbReference>
<feature type="domain" description="MobA-like NTP transferase" evidence="1">
    <location>
        <begin position="7"/>
        <end position="168"/>
    </location>
</feature>
<gene>
    <name evidence="2" type="ORF">NIES2119_26220</name>
</gene>
<dbReference type="Pfam" id="PF12804">
    <property type="entry name" value="NTP_transf_3"/>
    <property type="match status" value="1"/>
</dbReference>
<organism evidence="2 3">
    <name type="scientific">[Phormidium ambiguum] IAM M-71</name>
    <dbReference type="NCBI Taxonomy" id="454136"/>
    <lineage>
        <taxon>Bacteria</taxon>
        <taxon>Bacillati</taxon>
        <taxon>Cyanobacteriota</taxon>
        <taxon>Cyanophyceae</taxon>
        <taxon>Oscillatoriophycideae</taxon>
        <taxon>Aerosakkonematales</taxon>
        <taxon>Aerosakkonemataceae</taxon>
        <taxon>Floridanema</taxon>
    </lineage>
</organism>
<sequence>MSNIGIIILAAGASTRLGQPKQLLSYQGKTLIQHITEVGIHSFCQPVVVILGAYAEIIQPHLANLDIHIVYNQHWSTGMASSIQCGLNAIQTIAPNIDAIVLMLCDQPFVSPDLINRLVKEYQTTNYTIVASEYAGIVGVPALFDKTLFSELALLQGDIGARKTIRQHFSSCLSVPFSEGAIDIDTIEDFERFQTHQI</sequence>